<dbReference type="InterPro" id="IPR024516">
    <property type="entry name" value="Mce_C"/>
</dbReference>
<dbReference type="AlphaFoldDB" id="D0L6Z6"/>
<accession>D0L6Z6</accession>
<sequence length="395" mass="41870">MTFRQVREVRKRKRYGGRIFMALLLVGAIVAGLWYAFGAESDTRTVHAEFAFVNGLYEGSKVTVLGVPVGRIDSVEPAGDRVKVTVSMPASIDLPANVSAYVLNPSVISDRHLELGPAYTGGPKFADGATIPLERTHSPISFDQLLDSIGTLTKIMGPADSARNPDDPNSIGTLLASTAKAWDGRGTEFGTTMAGLASASGVFGARTEDLQDLIDSLNQLMTTFRTKQVSLDGLVRSMSVLSAQWSTADQDITGPINDLKVVFDQINGFVMAHGNDVGVVAENLRALGDTLVRNKAGLAEFMDLAPLMLQNLSSTIGPDRRGRIRLNISTTLTQFKTLKPLCDQFPMPICIGAGLTNPIAFPISSSDPLGIVSAITGGALPQRPPAVTTTPGGGN</sequence>
<dbReference type="GO" id="GO:0005576">
    <property type="term" value="C:extracellular region"/>
    <property type="evidence" value="ECO:0007669"/>
    <property type="project" value="TreeGrafter"/>
</dbReference>
<dbReference type="RefSeq" id="WP_012833349.1">
    <property type="nucleotide sequence ID" value="NC_013441.1"/>
</dbReference>
<dbReference type="Proteomes" id="UP000001219">
    <property type="component" value="Chromosome"/>
</dbReference>
<evidence type="ECO:0000259" key="2">
    <source>
        <dbReference type="Pfam" id="PF11887"/>
    </source>
</evidence>
<dbReference type="KEGG" id="gbr:Gbro_1504"/>
<evidence type="ECO:0000313" key="3">
    <source>
        <dbReference type="EMBL" id="ACY20781.1"/>
    </source>
</evidence>
<keyword evidence="4" id="KW-1185">Reference proteome</keyword>
<dbReference type="InterPro" id="IPR052336">
    <property type="entry name" value="MlaD_Phospholipid_Transporter"/>
</dbReference>
<dbReference type="InterPro" id="IPR003399">
    <property type="entry name" value="Mce/MlaD"/>
</dbReference>
<gene>
    <name evidence="3" type="ordered locus">Gbro_1504</name>
</gene>
<feature type="domain" description="Mce/MlaD" evidence="1">
    <location>
        <begin position="43"/>
        <end position="117"/>
    </location>
</feature>
<dbReference type="InterPro" id="IPR005693">
    <property type="entry name" value="Mce"/>
</dbReference>
<reference evidence="3 4" key="2">
    <citation type="journal article" date="2010" name="Stand. Genomic Sci.">
        <title>Complete genome sequence of Gordonia bronchialis type strain (3410).</title>
        <authorList>
            <person name="Ivanova N."/>
            <person name="Sikorski J."/>
            <person name="Jando M."/>
            <person name="Lapidus A."/>
            <person name="Nolan M."/>
            <person name="Lucas S."/>
            <person name="Del Rio T.G."/>
            <person name="Tice H."/>
            <person name="Copeland A."/>
            <person name="Cheng J.F."/>
            <person name="Chen F."/>
            <person name="Bruce D."/>
            <person name="Goodwin L."/>
            <person name="Pitluck S."/>
            <person name="Mavromatis K."/>
            <person name="Ovchinnikova G."/>
            <person name="Pati A."/>
            <person name="Chen A."/>
            <person name="Palaniappan K."/>
            <person name="Land M."/>
            <person name="Hauser L."/>
            <person name="Chang Y.J."/>
            <person name="Jeffries C.D."/>
            <person name="Chain P."/>
            <person name="Saunders E."/>
            <person name="Han C."/>
            <person name="Detter J.C."/>
            <person name="Brettin T."/>
            <person name="Rohde M."/>
            <person name="Goker M."/>
            <person name="Bristow J."/>
            <person name="Eisen J.A."/>
            <person name="Markowitz V."/>
            <person name="Hugenholtz P."/>
            <person name="Klenk H.P."/>
            <person name="Kyrpides N.C."/>
        </authorList>
    </citation>
    <scope>NUCLEOTIDE SEQUENCE [LARGE SCALE GENOMIC DNA]</scope>
    <source>
        <strain evidence="4">ATCC 25592 / DSM 43247 / BCRC 13721 / JCM 3198 / KCTC 3076 / NBRC 16047 / NCTC 10667</strain>
    </source>
</reference>
<dbReference type="eggNOG" id="COG1463">
    <property type="taxonomic scope" value="Bacteria"/>
</dbReference>
<dbReference type="HOGENOM" id="CLU_044068_0_0_11"/>
<dbReference type="Pfam" id="PF11887">
    <property type="entry name" value="Mce4_CUP1"/>
    <property type="match status" value="1"/>
</dbReference>
<dbReference type="EMBL" id="CP001802">
    <property type="protein sequence ID" value="ACY20781.1"/>
    <property type="molecule type" value="Genomic_DNA"/>
</dbReference>
<protein>
    <submittedName>
        <fullName evidence="3">Virulence factor Mce family protein</fullName>
    </submittedName>
</protein>
<name>D0L6Z6_GORB4</name>
<dbReference type="Pfam" id="PF02470">
    <property type="entry name" value="MlaD"/>
    <property type="match status" value="1"/>
</dbReference>
<dbReference type="PANTHER" id="PTHR33371">
    <property type="entry name" value="INTERMEMBRANE PHOSPHOLIPID TRANSPORT SYSTEM BINDING PROTEIN MLAD-RELATED"/>
    <property type="match status" value="1"/>
</dbReference>
<dbReference type="STRING" id="526226.Gbro_1504"/>
<dbReference type="PANTHER" id="PTHR33371:SF4">
    <property type="entry name" value="INTERMEMBRANE PHOSPHOLIPID TRANSPORT SYSTEM BINDING PROTEIN MLAD"/>
    <property type="match status" value="1"/>
</dbReference>
<evidence type="ECO:0000259" key="1">
    <source>
        <dbReference type="Pfam" id="PF02470"/>
    </source>
</evidence>
<evidence type="ECO:0000313" key="4">
    <source>
        <dbReference type="Proteomes" id="UP000001219"/>
    </source>
</evidence>
<proteinExistence type="predicted"/>
<feature type="domain" description="Mammalian cell entry C-terminal" evidence="2">
    <location>
        <begin position="124"/>
        <end position="329"/>
    </location>
</feature>
<reference evidence="4" key="1">
    <citation type="submission" date="2009-10" db="EMBL/GenBank/DDBJ databases">
        <title>The complete chromosome of Gordonia bronchialis DSM 43247.</title>
        <authorList>
            <consortium name="US DOE Joint Genome Institute (JGI-PGF)"/>
            <person name="Lucas S."/>
            <person name="Copeland A."/>
            <person name="Lapidus A."/>
            <person name="Glavina del Rio T."/>
            <person name="Dalin E."/>
            <person name="Tice H."/>
            <person name="Bruce D."/>
            <person name="Goodwin L."/>
            <person name="Pitluck S."/>
            <person name="Kyrpides N."/>
            <person name="Mavromatis K."/>
            <person name="Ivanova N."/>
            <person name="Ovchinnikova G."/>
            <person name="Saunders E."/>
            <person name="Brettin T."/>
            <person name="Detter J.C."/>
            <person name="Han C."/>
            <person name="Larimer F."/>
            <person name="Land M."/>
            <person name="Hauser L."/>
            <person name="Markowitz V."/>
            <person name="Cheng J.-F."/>
            <person name="Hugenholtz P."/>
            <person name="Woyke T."/>
            <person name="Wu D."/>
            <person name="Jando M."/>
            <person name="Schneider S."/>
            <person name="Goeker M."/>
            <person name="Klenk H.-P."/>
            <person name="Eisen J.A."/>
        </authorList>
    </citation>
    <scope>NUCLEOTIDE SEQUENCE [LARGE SCALE GENOMIC DNA]</scope>
    <source>
        <strain evidence="4">ATCC 25592 / DSM 43247 / BCRC 13721 / JCM 3198 / KCTC 3076 / NBRC 16047 / NCTC 10667</strain>
    </source>
</reference>
<organism evidence="3 4">
    <name type="scientific">Gordonia bronchialis (strain ATCC 25592 / DSM 43247 / BCRC 13721 / JCM 3198 / KCTC 3076 / NBRC 16047 / NCTC 10667)</name>
    <name type="common">Rhodococcus bronchialis</name>
    <dbReference type="NCBI Taxonomy" id="526226"/>
    <lineage>
        <taxon>Bacteria</taxon>
        <taxon>Bacillati</taxon>
        <taxon>Actinomycetota</taxon>
        <taxon>Actinomycetes</taxon>
        <taxon>Mycobacteriales</taxon>
        <taxon>Gordoniaceae</taxon>
        <taxon>Gordonia</taxon>
    </lineage>
</organism>
<dbReference type="NCBIfam" id="TIGR00996">
    <property type="entry name" value="Mtu_fam_mce"/>
    <property type="match status" value="1"/>
</dbReference>